<dbReference type="RefSeq" id="WP_087511164.1">
    <property type="nucleotide sequence ID" value="NZ_CP032134.1"/>
</dbReference>
<dbReference type="Gene3D" id="3.30.1330.60">
    <property type="entry name" value="OmpA-like domain"/>
    <property type="match status" value="1"/>
</dbReference>
<dbReference type="SUPFAM" id="SSF103088">
    <property type="entry name" value="OmpA-like"/>
    <property type="match status" value="1"/>
</dbReference>
<reference evidence="9" key="1">
    <citation type="submission" date="2018-09" db="EMBL/GenBank/DDBJ databases">
        <title>The complete genome of Acinetobacter sp. strain WCHAc010005.</title>
        <authorList>
            <person name="Hu Y."/>
            <person name="Long H."/>
            <person name="Feng Y."/>
            <person name="Zong Z."/>
        </authorList>
    </citation>
    <scope>NUCLEOTIDE SEQUENCE [LARGE SCALE GENOMIC DNA]</scope>
    <source>
        <strain evidence="9">WCHAc010005</strain>
    </source>
</reference>
<feature type="domain" description="OmpA-like" evidence="7">
    <location>
        <begin position="369"/>
        <end position="483"/>
    </location>
</feature>
<keyword evidence="2 4" id="KW-0472">Membrane</keyword>
<dbReference type="PANTHER" id="PTHR30329">
    <property type="entry name" value="STATOR ELEMENT OF FLAGELLAR MOTOR COMPLEX"/>
    <property type="match status" value="1"/>
</dbReference>
<evidence type="ECO:0000256" key="1">
    <source>
        <dbReference type="ARBA" id="ARBA00004442"/>
    </source>
</evidence>
<dbReference type="GO" id="GO:0009279">
    <property type="term" value="C:cell outer membrane"/>
    <property type="evidence" value="ECO:0007669"/>
    <property type="project" value="UniProtKB-SubCell"/>
</dbReference>
<dbReference type="EMBL" id="CP032134">
    <property type="protein sequence ID" value="AXY56236.1"/>
    <property type="molecule type" value="Genomic_DNA"/>
</dbReference>
<dbReference type="PANTHER" id="PTHR30329:SF21">
    <property type="entry name" value="LIPOPROTEIN YIAD-RELATED"/>
    <property type="match status" value="1"/>
</dbReference>
<evidence type="ECO:0000256" key="4">
    <source>
        <dbReference type="PROSITE-ProRule" id="PRU00473"/>
    </source>
</evidence>
<name>A0A3B7LU33_9GAMM</name>
<feature type="compositionally biased region" description="Polar residues" evidence="5">
    <location>
        <begin position="457"/>
        <end position="469"/>
    </location>
</feature>
<dbReference type="Pfam" id="PF00691">
    <property type="entry name" value="OmpA"/>
    <property type="match status" value="1"/>
</dbReference>
<gene>
    <name evidence="8" type="ORF">CDG60_06425</name>
</gene>
<evidence type="ECO:0000256" key="2">
    <source>
        <dbReference type="ARBA" id="ARBA00023136"/>
    </source>
</evidence>
<dbReference type="InterPro" id="IPR006664">
    <property type="entry name" value="OMP_bac"/>
</dbReference>
<dbReference type="InterPro" id="IPR050330">
    <property type="entry name" value="Bact_OuterMem_StrucFunc"/>
</dbReference>
<evidence type="ECO:0000259" key="7">
    <source>
        <dbReference type="PROSITE" id="PS51123"/>
    </source>
</evidence>
<evidence type="ECO:0000256" key="5">
    <source>
        <dbReference type="SAM" id="MobiDB-lite"/>
    </source>
</evidence>
<dbReference type="PRINTS" id="PR01023">
    <property type="entry name" value="NAFLGMOTY"/>
</dbReference>
<evidence type="ECO:0000313" key="9">
    <source>
        <dbReference type="Proteomes" id="UP000263753"/>
    </source>
</evidence>
<dbReference type="KEGG" id="achi:CDG60_06425"/>
<comment type="subcellular location">
    <subcellularLocation>
        <location evidence="1">Cell outer membrane</location>
    </subcellularLocation>
</comment>
<keyword evidence="3" id="KW-0998">Cell outer membrane</keyword>
<dbReference type="PRINTS" id="PR01021">
    <property type="entry name" value="OMPADOMAIN"/>
</dbReference>
<organism evidence="8 9">
    <name type="scientific">Acinetobacter chinensis</name>
    <dbReference type="NCBI Taxonomy" id="2004650"/>
    <lineage>
        <taxon>Bacteria</taxon>
        <taxon>Pseudomonadati</taxon>
        <taxon>Pseudomonadota</taxon>
        <taxon>Gammaproteobacteria</taxon>
        <taxon>Moraxellales</taxon>
        <taxon>Moraxellaceae</taxon>
        <taxon>Acinetobacter</taxon>
    </lineage>
</organism>
<feature type="chain" id="PRO_5017760146" evidence="6">
    <location>
        <begin position="21"/>
        <end position="483"/>
    </location>
</feature>
<dbReference type="InterPro" id="IPR036737">
    <property type="entry name" value="OmpA-like_sf"/>
</dbReference>
<protein>
    <submittedName>
        <fullName evidence="8">OmpA family protein</fullName>
    </submittedName>
</protein>
<accession>A0A3B7LU33</accession>
<feature type="signal peptide" evidence="6">
    <location>
        <begin position="1"/>
        <end position="20"/>
    </location>
</feature>
<sequence>MSKRTYLYSLALLLVLSACSKKPESEPAEQVQTNEPVAEEKKIAQVQTFDLNKIPLSEYVLGAFPYLGLPQGYEFTKNQSQTPEHEKVPFWTGTHVEWVEGRLFSGKIQPQQGYEGSFLEIQRNFEALIQSMGGVEITNSSIPKETVDQDYGQFKIDYYQAMGNIYGEPAQTFIIRQADRSIWVHLVKDGENQASLMILETRPVEQTSDVLKEFPYLSLPRGYEYHRKEETGFARIPVWTGQQFEWIEGRLMASYVTGTRDYKDQASYLEIQKNIDGVVKKLNGVLVTQSIVPQNIAEQLPEDLRMKYNTNYSGITKHPVTTYKVPLHDRELWVQVNYSSHKNAGLMVLETKKIQITAQAIAAEEMKKQLDNNDRVRLDINFATNSAEVLPESRGQIDQITQLLKDHPDLALQIHGHTDDIGDVQYNQQLSERRAKSIVQLLTQAGIAPKRLKAQGFGNSQPVADNNTPEGKAKNRRVELIKL</sequence>
<dbReference type="PROSITE" id="PS51123">
    <property type="entry name" value="OMPA_2"/>
    <property type="match status" value="1"/>
</dbReference>
<evidence type="ECO:0000313" key="8">
    <source>
        <dbReference type="EMBL" id="AXY56236.1"/>
    </source>
</evidence>
<proteinExistence type="predicted"/>
<dbReference type="CDD" id="cd07185">
    <property type="entry name" value="OmpA_C-like"/>
    <property type="match status" value="1"/>
</dbReference>
<dbReference type="InterPro" id="IPR006665">
    <property type="entry name" value="OmpA-like"/>
</dbReference>
<evidence type="ECO:0000256" key="3">
    <source>
        <dbReference type="ARBA" id="ARBA00023237"/>
    </source>
</evidence>
<dbReference type="Proteomes" id="UP000263753">
    <property type="component" value="Chromosome"/>
</dbReference>
<feature type="region of interest" description="Disordered" evidence="5">
    <location>
        <begin position="454"/>
        <end position="476"/>
    </location>
</feature>
<evidence type="ECO:0000256" key="6">
    <source>
        <dbReference type="SAM" id="SignalP"/>
    </source>
</evidence>
<dbReference type="PROSITE" id="PS51257">
    <property type="entry name" value="PROKAR_LIPOPROTEIN"/>
    <property type="match status" value="1"/>
</dbReference>
<dbReference type="AlphaFoldDB" id="A0A3B7LU33"/>
<keyword evidence="6" id="KW-0732">Signal</keyword>